<sequence>MAFLFVLFASFVGAAPPVQGQSPVSPYPNVVQKTVTYRGTCWSVYQKYTEKRLHTECRAPQERGPTPSWLVTSAPNEMIVQCDRRYECPSDGTFCFFNLITTEVGHMKHVDGLAYCRGDVKEF</sequence>
<organism evidence="2">
    <name type="scientific">Aspergillus flavus</name>
    <dbReference type="NCBI Taxonomy" id="5059"/>
    <lineage>
        <taxon>Eukaryota</taxon>
        <taxon>Fungi</taxon>
        <taxon>Dikarya</taxon>
        <taxon>Ascomycota</taxon>
        <taxon>Pezizomycotina</taxon>
        <taxon>Eurotiomycetes</taxon>
        <taxon>Eurotiomycetidae</taxon>
        <taxon>Eurotiales</taxon>
        <taxon>Aspergillaceae</taxon>
        <taxon>Aspergillus</taxon>
        <taxon>Aspergillus subgen. Circumdati</taxon>
    </lineage>
</organism>
<reference evidence="2" key="2">
    <citation type="submission" date="2019-04" db="EMBL/GenBank/DDBJ databases">
        <title>Friends and foes A comparative genomics study of 23 Aspergillus species from section Flavi.</title>
        <authorList>
            <consortium name="DOE Joint Genome Institute"/>
            <person name="Kjaerbolling I."/>
            <person name="Vesth T."/>
            <person name="Frisvad J.C."/>
            <person name="Nybo J.L."/>
            <person name="Theobald S."/>
            <person name="Kildgaard S."/>
            <person name="Isbrandt T."/>
            <person name="Kuo A."/>
            <person name="Sato A."/>
            <person name="Lyhne E.K."/>
            <person name="Kogle M.E."/>
            <person name="Wiebenga A."/>
            <person name="Kun R.S."/>
            <person name="Lubbers R.J."/>
            <person name="Makela M.R."/>
            <person name="Barry K."/>
            <person name="Chovatia M."/>
            <person name="Clum A."/>
            <person name="Daum C."/>
            <person name="Haridas S."/>
            <person name="He G."/>
            <person name="LaButti K."/>
            <person name="Lipzen A."/>
            <person name="Mondo S."/>
            <person name="Riley R."/>
            <person name="Salamov A."/>
            <person name="Simmons B.A."/>
            <person name="Magnuson J.K."/>
            <person name="Henrissat B."/>
            <person name="Mortensen U.H."/>
            <person name="Larsen T.O."/>
            <person name="Devries R.P."/>
            <person name="Grigoriev I.V."/>
            <person name="Machida M."/>
            <person name="Baker S.E."/>
            <person name="Andersen M.R."/>
        </authorList>
    </citation>
    <scope>NUCLEOTIDE SEQUENCE [LARGE SCALE GENOMIC DNA]</scope>
    <source>
        <strain evidence="2">CBS 121.62</strain>
    </source>
</reference>
<gene>
    <name evidence="2" type="ORF">BDV35DRAFT_389902</name>
    <name evidence="3" type="ORF">CA14_004360</name>
</gene>
<proteinExistence type="predicted"/>
<evidence type="ECO:0000313" key="3">
    <source>
        <dbReference type="EMBL" id="RMZ44139.1"/>
    </source>
</evidence>
<evidence type="ECO:0000313" key="4">
    <source>
        <dbReference type="Proteomes" id="UP000275480"/>
    </source>
</evidence>
<evidence type="ECO:0000313" key="2">
    <source>
        <dbReference type="EMBL" id="KAB8249654.1"/>
    </source>
</evidence>
<dbReference type="EMBL" id="ML734570">
    <property type="protein sequence ID" value="KAB8249654.1"/>
    <property type="molecule type" value="Genomic_DNA"/>
</dbReference>
<keyword evidence="1" id="KW-0732">Signal</keyword>
<name>A0A3M7K2W6_ASPFL</name>
<reference evidence="3 4" key="1">
    <citation type="submission" date="2018-07" db="EMBL/GenBank/DDBJ databases">
        <title>Identification of spontaneous genetic mutation associated with occurrence of a yellow conidial color mutant of Aspergillus flavus.</title>
        <authorList>
            <person name="Chang P.-K."/>
            <person name="Mack B.M."/>
            <person name="Scharfenstein L."/>
            <person name="Gilbert M.K."/>
        </authorList>
    </citation>
    <scope>NUCLEOTIDE SEQUENCE [LARGE SCALE GENOMIC DNA]</scope>
    <source>
        <strain evidence="3 4">CA14</strain>
    </source>
</reference>
<dbReference type="Proteomes" id="UP000325434">
    <property type="component" value="Unassembled WGS sequence"/>
</dbReference>
<dbReference type="EMBL" id="QQZZ01000087">
    <property type="protein sequence ID" value="RMZ44139.1"/>
    <property type="molecule type" value="Genomic_DNA"/>
</dbReference>
<feature type="chain" id="PRO_5044081791" evidence="1">
    <location>
        <begin position="21"/>
        <end position="123"/>
    </location>
</feature>
<dbReference type="Proteomes" id="UP000275480">
    <property type="component" value="Unassembled WGS sequence"/>
</dbReference>
<evidence type="ECO:0000256" key="1">
    <source>
        <dbReference type="SAM" id="SignalP"/>
    </source>
</evidence>
<dbReference type="AlphaFoldDB" id="A0A3M7K2W6"/>
<protein>
    <submittedName>
        <fullName evidence="2">Uncharacterized protein</fullName>
    </submittedName>
</protein>
<feature type="signal peptide" evidence="1">
    <location>
        <begin position="1"/>
        <end position="20"/>
    </location>
</feature>
<accession>A0A3M7K2W6</accession>